<keyword evidence="6" id="KW-1185">Reference proteome</keyword>
<evidence type="ECO:0000313" key="5">
    <source>
        <dbReference type="EMBL" id="MFC3097081.1"/>
    </source>
</evidence>
<feature type="domain" description="Prohead serine protease" evidence="4">
    <location>
        <begin position="8"/>
        <end position="148"/>
    </location>
</feature>
<evidence type="ECO:0000256" key="3">
    <source>
        <dbReference type="ARBA" id="ARBA00022801"/>
    </source>
</evidence>
<sequence>MNELDFTLDAKALDDDGHIEGLAAGYGNLDHGGDVILPGAITASIAGRKSVPMLMYHDQKRPAGVWTHFQETSDGLLVKGRFSMSTTTGREAHGLVKDGAIGGLSIGYRAIRDRMVGKARHLVEVALHEVSLVTIPMNEKALITSVKSLIAAGQMPSLSQFEDFLREAGFSKSQATAIAGKGLAPLLRSESGSDPSEFLAALAAQART</sequence>
<comment type="caution">
    <text evidence="5">The sequence shown here is derived from an EMBL/GenBank/DDBJ whole genome shotgun (WGS) entry which is preliminary data.</text>
</comment>
<dbReference type="RefSeq" id="WP_336927527.1">
    <property type="nucleotide sequence ID" value="NZ_JBANRO010000015.1"/>
</dbReference>
<evidence type="ECO:0000256" key="1">
    <source>
        <dbReference type="ARBA" id="ARBA00022612"/>
    </source>
</evidence>
<dbReference type="Proteomes" id="UP001595456">
    <property type="component" value="Unassembled WGS sequence"/>
</dbReference>
<dbReference type="GO" id="GO:0008233">
    <property type="term" value="F:peptidase activity"/>
    <property type="evidence" value="ECO:0007669"/>
    <property type="project" value="UniProtKB-KW"/>
</dbReference>
<protein>
    <submittedName>
        <fullName evidence="5">HK97 family phage prohead protease</fullName>
    </submittedName>
</protein>
<reference evidence="6" key="1">
    <citation type="journal article" date="2019" name="Int. J. Syst. Evol. Microbiol.">
        <title>The Global Catalogue of Microorganisms (GCM) 10K type strain sequencing project: providing services to taxonomists for standard genome sequencing and annotation.</title>
        <authorList>
            <consortium name="The Broad Institute Genomics Platform"/>
            <consortium name="The Broad Institute Genome Sequencing Center for Infectious Disease"/>
            <person name="Wu L."/>
            <person name="Ma J."/>
        </authorList>
    </citation>
    <scope>NUCLEOTIDE SEQUENCE [LARGE SCALE GENOMIC DNA]</scope>
    <source>
        <strain evidence="6">KCTC 52607</strain>
    </source>
</reference>
<dbReference type="EMBL" id="JBHRST010000006">
    <property type="protein sequence ID" value="MFC3097081.1"/>
    <property type="molecule type" value="Genomic_DNA"/>
</dbReference>
<dbReference type="Pfam" id="PF04586">
    <property type="entry name" value="Peptidase_S78"/>
    <property type="match status" value="1"/>
</dbReference>
<evidence type="ECO:0000259" key="4">
    <source>
        <dbReference type="Pfam" id="PF04586"/>
    </source>
</evidence>
<dbReference type="GO" id="GO:0006508">
    <property type="term" value="P:proteolysis"/>
    <property type="evidence" value="ECO:0007669"/>
    <property type="project" value="UniProtKB-KW"/>
</dbReference>
<organism evidence="5 6">
    <name type="scientific">Alteraurantiacibacter palmitatis</name>
    <dbReference type="NCBI Taxonomy" id="2054628"/>
    <lineage>
        <taxon>Bacteria</taxon>
        <taxon>Pseudomonadati</taxon>
        <taxon>Pseudomonadota</taxon>
        <taxon>Alphaproteobacteria</taxon>
        <taxon>Sphingomonadales</taxon>
        <taxon>Erythrobacteraceae</taxon>
        <taxon>Alteraurantiacibacter</taxon>
    </lineage>
</organism>
<keyword evidence="3" id="KW-0378">Hydrolase</keyword>
<dbReference type="InterPro" id="IPR006433">
    <property type="entry name" value="Prohead_protease"/>
</dbReference>
<proteinExistence type="predicted"/>
<dbReference type="SUPFAM" id="SSF50789">
    <property type="entry name" value="Herpes virus serine proteinase, assemblin"/>
    <property type="match status" value="1"/>
</dbReference>
<evidence type="ECO:0000256" key="2">
    <source>
        <dbReference type="ARBA" id="ARBA00022670"/>
    </source>
</evidence>
<dbReference type="NCBIfam" id="TIGR01543">
    <property type="entry name" value="proheadase_HK97"/>
    <property type="match status" value="1"/>
</dbReference>
<keyword evidence="1" id="KW-1188">Viral release from host cell</keyword>
<keyword evidence="2 5" id="KW-0645">Protease</keyword>
<gene>
    <name evidence="5" type="ORF">ACFODU_04630</name>
</gene>
<evidence type="ECO:0000313" key="6">
    <source>
        <dbReference type="Proteomes" id="UP001595456"/>
    </source>
</evidence>
<dbReference type="InterPro" id="IPR054613">
    <property type="entry name" value="Peptidase_S78_dom"/>
</dbReference>
<accession>A0ABV7E686</accession>
<name>A0ABV7E686_9SPHN</name>